<reference evidence="1" key="1">
    <citation type="submission" date="2019-03" db="EMBL/GenBank/DDBJ databases">
        <title>WGS assembly of Setaria viridis.</title>
        <authorList>
            <person name="Huang P."/>
            <person name="Jenkins J."/>
            <person name="Grimwood J."/>
            <person name="Barry K."/>
            <person name="Healey A."/>
            <person name="Mamidi S."/>
            <person name="Sreedasyam A."/>
            <person name="Shu S."/>
            <person name="Feldman M."/>
            <person name="Wu J."/>
            <person name="Yu Y."/>
            <person name="Chen C."/>
            <person name="Johnson J."/>
            <person name="Rokhsar D."/>
            <person name="Baxter I."/>
            <person name="Schmutz J."/>
            <person name="Brutnell T."/>
            <person name="Kellogg E."/>
        </authorList>
    </citation>
    <scope>NUCLEOTIDE SEQUENCE [LARGE SCALE GENOMIC DNA]</scope>
</reference>
<proteinExistence type="predicted"/>
<sequence>MKPAKTALGRTHRFFSPCFPRRLIRCARVSIPPPCPPRLLAPPKHDVLPRARALQLFAEHPNPLGTKAPNPPLNPYILPLQIFPHSLTEQESSKSLCSLARGNPSLICHLQGRTTPQAVRKEESGGIKETSIKSNRVAGESAALDPVSAGAARANCAPDAGAPVSGGVWIHPH</sequence>
<dbReference type="Proteomes" id="UP000298652">
    <property type="component" value="Chromosome 3"/>
</dbReference>
<evidence type="ECO:0000313" key="1">
    <source>
        <dbReference type="EMBL" id="TKW25909.1"/>
    </source>
</evidence>
<protein>
    <submittedName>
        <fullName evidence="1">Uncharacterized protein</fullName>
    </submittedName>
</protein>
<keyword evidence="2" id="KW-1185">Reference proteome</keyword>
<dbReference type="AlphaFoldDB" id="A0A4U6VF53"/>
<name>A0A4U6VF53_SETVI</name>
<evidence type="ECO:0000313" key="2">
    <source>
        <dbReference type="Proteomes" id="UP000298652"/>
    </source>
</evidence>
<dbReference type="Gramene" id="TKW25909">
    <property type="protein sequence ID" value="TKW25909"/>
    <property type="gene ID" value="SEVIR_3G150800v2"/>
</dbReference>
<accession>A0A4U6VF53</accession>
<organism evidence="1 2">
    <name type="scientific">Setaria viridis</name>
    <name type="common">Green bristlegrass</name>
    <name type="synonym">Setaria italica subsp. viridis</name>
    <dbReference type="NCBI Taxonomy" id="4556"/>
    <lineage>
        <taxon>Eukaryota</taxon>
        <taxon>Viridiplantae</taxon>
        <taxon>Streptophyta</taxon>
        <taxon>Embryophyta</taxon>
        <taxon>Tracheophyta</taxon>
        <taxon>Spermatophyta</taxon>
        <taxon>Magnoliopsida</taxon>
        <taxon>Liliopsida</taxon>
        <taxon>Poales</taxon>
        <taxon>Poaceae</taxon>
        <taxon>PACMAD clade</taxon>
        <taxon>Panicoideae</taxon>
        <taxon>Panicodae</taxon>
        <taxon>Paniceae</taxon>
        <taxon>Cenchrinae</taxon>
        <taxon>Setaria</taxon>
    </lineage>
</organism>
<gene>
    <name evidence="1" type="ORF">SEVIR_3G150800v2</name>
</gene>
<dbReference type="EMBL" id="CM016554">
    <property type="protein sequence ID" value="TKW25909.1"/>
    <property type="molecule type" value="Genomic_DNA"/>
</dbReference>